<gene>
    <name evidence="2" type="ORF">UFOPK1572_00278</name>
</gene>
<feature type="transmembrane region" description="Helical" evidence="1">
    <location>
        <begin position="131"/>
        <end position="150"/>
    </location>
</feature>
<feature type="transmembrane region" description="Helical" evidence="1">
    <location>
        <begin position="156"/>
        <end position="181"/>
    </location>
</feature>
<dbReference type="AlphaFoldDB" id="A0A6J6CQR9"/>
<organism evidence="2">
    <name type="scientific">freshwater metagenome</name>
    <dbReference type="NCBI Taxonomy" id="449393"/>
    <lineage>
        <taxon>unclassified sequences</taxon>
        <taxon>metagenomes</taxon>
        <taxon>ecological metagenomes</taxon>
    </lineage>
</organism>
<accession>A0A6J6CQR9</accession>
<keyword evidence="1" id="KW-0812">Transmembrane</keyword>
<evidence type="ECO:0000256" key="1">
    <source>
        <dbReference type="SAM" id="Phobius"/>
    </source>
</evidence>
<protein>
    <submittedName>
        <fullName evidence="2">Unannotated protein</fullName>
    </submittedName>
</protein>
<sequence>MKKQGLGSTTGQREVVEAIATWTENLRDVISASAGLHDAVLTTAQYPPQAIAESVRRLAASLRYQSLEVSLREFAVDISHPTCDFVVTALIVASQNQARDIAELLSHLATCARAECDVYLRIWVSRARSRTAIRVVNGAMAFFFGGMFLLSREYLAPYFTLQGVVVFLFIAAVIGGSTVAMHRIAYIELPQRFLSTRELPDPA</sequence>
<proteinExistence type="predicted"/>
<keyword evidence="1" id="KW-0472">Membrane</keyword>
<dbReference type="PANTHER" id="PTHR35007:SF3">
    <property type="entry name" value="POSSIBLE CONSERVED ALANINE RICH MEMBRANE PROTEIN"/>
    <property type="match status" value="1"/>
</dbReference>
<name>A0A6J6CQR9_9ZZZZ</name>
<keyword evidence="1" id="KW-1133">Transmembrane helix</keyword>
<dbReference type="PANTHER" id="PTHR35007">
    <property type="entry name" value="INTEGRAL MEMBRANE PROTEIN-RELATED"/>
    <property type="match status" value="1"/>
</dbReference>
<reference evidence="2" key="1">
    <citation type="submission" date="2020-05" db="EMBL/GenBank/DDBJ databases">
        <authorList>
            <person name="Chiriac C."/>
            <person name="Salcher M."/>
            <person name="Ghai R."/>
            <person name="Kavagutti S V."/>
        </authorList>
    </citation>
    <scope>NUCLEOTIDE SEQUENCE</scope>
</reference>
<evidence type="ECO:0000313" key="2">
    <source>
        <dbReference type="EMBL" id="CAB4552533.1"/>
    </source>
</evidence>
<dbReference type="EMBL" id="CAEZTC010000021">
    <property type="protein sequence ID" value="CAB4552533.1"/>
    <property type="molecule type" value="Genomic_DNA"/>
</dbReference>